<gene>
    <name evidence="1" type="ORF">AWB66_01601</name>
</gene>
<dbReference type="Proteomes" id="UP000054717">
    <property type="component" value="Unassembled WGS sequence"/>
</dbReference>
<dbReference type="AlphaFoldDB" id="A0A158G514"/>
<evidence type="ECO:0000313" key="1">
    <source>
        <dbReference type="EMBL" id="SAL27122.1"/>
    </source>
</evidence>
<protein>
    <submittedName>
        <fullName evidence="1">Uncharacterized protein</fullName>
    </submittedName>
</protein>
<sequence>MKSLMIKDLAVTEELDSRAMSAVRGGNAFYLPGYDFSKLDVSVNTQQGIGQTQNVFNQNGNNVAFATDIDSKVKPIQKADNTNTVNIYGGGLVA</sequence>
<proteinExistence type="predicted"/>
<dbReference type="STRING" id="326475.AWB66_01601"/>
<reference evidence="1" key="1">
    <citation type="submission" date="2016-01" db="EMBL/GenBank/DDBJ databases">
        <authorList>
            <person name="Peeters Charlotte."/>
        </authorList>
    </citation>
    <scope>NUCLEOTIDE SEQUENCE</scope>
    <source>
        <strain evidence="1">LMG 22936</strain>
    </source>
</reference>
<keyword evidence="2" id="KW-1185">Reference proteome</keyword>
<comment type="caution">
    <text evidence="1">The sequence shown here is derived from an EMBL/GenBank/DDBJ whole genome shotgun (WGS) entry which is preliminary data.</text>
</comment>
<name>A0A158G514_9BURK</name>
<dbReference type="EMBL" id="FCNZ02000004">
    <property type="protein sequence ID" value="SAL27122.1"/>
    <property type="molecule type" value="Genomic_DNA"/>
</dbReference>
<accession>A0A158G514</accession>
<dbReference type="RefSeq" id="WP_087629730.1">
    <property type="nucleotide sequence ID" value="NZ_FCNZ02000004.1"/>
</dbReference>
<evidence type="ECO:0000313" key="2">
    <source>
        <dbReference type="Proteomes" id="UP000054717"/>
    </source>
</evidence>
<organism evidence="1 2">
    <name type="scientific">Caballeronia telluris</name>
    <dbReference type="NCBI Taxonomy" id="326475"/>
    <lineage>
        <taxon>Bacteria</taxon>
        <taxon>Pseudomonadati</taxon>
        <taxon>Pseudomonadota</taxon>
        <taxon>Betaproteobacteria</taxon>
        <taxon>Burkholderiales</taxon>
        <taxon>Burkholderiaceae</taxon>
        <taxon>Caballeronia</taxon>
    </lineage>
</organism>